<keyword evidence="3" id="KW-1185">Reference proteome</keyword>
<dbReference type="Pfam" id="PF09490">
    <property type="entry name" value="CbtA"/>
    <property type="match status" value="1"/>
</dbReference>
<protein>
    <recommendedName>
        <fullName evidence="4">Cobalt transporter</fullName>
    </recommendedName>
</protein>
<comment type="caution">
    <text evidence="2">The sequence shown here is derived from an EMBL/GenBank/DDBJ whole genome shotgun (WGS) entry which is preliminary data.</text>
</comment>
<accession>A0A124E312</accession>
<evidence type="ECO:0000313" key="2">
    <source>
        <dbReference type="EMBL" id="GAS98553.1"/>
    </source>
</evidence>
<dbReference type="AlphaFoldDB" id="A0A124E312"/>
<sequence>MSLNVELPPMLRYLVPGVVGGVVSFAFSRVMIEPLISSSVDYEGQREHAQAQLAGSDHEHGHELFTRSVQENFGAAVGIIAMAVAMGVLFAVAYTVLRTVLIRRGFAPDSTGLALVLAGGMLAAINVVPGLKYPPNPPTVGLEETIGARSSAFLTITVIAVVGACVAVAVGLAWSRRWGSWPAAAVASGGYGLVILVAFVWLPSFHEVPGPISGPVGVLVEGFPAEVLGEFRAYSVLNQALMWLTIGATWACLSAISDGRRAGARRENVISRGLPGSSR</sequence>
<dbReference type="Proteomes" id="UP000069443">
    <property type="component" value="Unassembled WGS sequence"/>
</dbReference>
<feature type="transmembrane region" description="Helical" evidence="1">
    <location>
        <begin position="113"/>
        <end position="131"/>
    </location>
</feature>
<proteinExistence type="predicted"/>
<feature type="transmembrane region" description="Helical" evidence="1">
    <location>
        <begin position="236"/>
        <end position="256"/>
    </location>
</feature>
<dbReference type="RefSeq" id="WP_084395464.1">
    <property type="nucleotide sequence ID" value="NZ_BCSY01000084.1"/>
</dbReference>
<keyword evidence="1" id="KW-0472">Membrane</keyword>
<feature type="transmembrane region" description="Helical" evidence="1">
    <location>
        <begin position="73"/>
        <end position="101"/>
    </location>
</feature>
<name>A0A124E312_MYCCR</name>
<reference evidence="3" key="2">
    <citation type="submission" date="2016-02" db="EMBL/GenBank/DDBJ databases">
        <title>Draft genome sequence of five rapidly growing Mycobacterium species.</title>
        <authorList>
            <person name="Katahira K."/>
            <person name="Gotou Y."/>
            <person name="Iida K."/>
            <person name="Ogura Y."/>
            <person name="Hayashi T."/>
        </authorList>
    </citation>
    <scope>NUCLEOTIDE SEQUENCE [LARGE SCALE GENOMIC DNA]</scope>
    <source>
        <strain evidence="3">JCM15298</strain>
    </source>
</reference>
<evidence type="ECO:0000313" key="3">
    <source>
        <dbReference type="Proteomes" id="UP000069443"/>
    </source>
</evidence>
<dbReference type="InterPro" id="IPR012666">
    <property type="entry name" value="CbtA_put"/>
</dbReference>
<keyword evidence="1" id="KW-0812">Transmembrane</keyword>
<evidence type="ECO:0008006" key="4">
    <source>
        <dbReference type="Google" id="ProtNLM"/>
    </source>
</evidence>
<organism evidence="2 3">
    <name type="scientific">Mycolicibacterium canariasense</name>
    <name type="common">Mycobacterium canariasense</name>
    <dbReference type="NCBI Taxonomy" id="228230"/>
    <lineage>
        <taxon>Bacteria</taxon>
        <taxon>Bacillati</taxon>
        <taxon>Actinomycetota</taxon>
        <taxon>Actinomycetes</taxon>
        <taxon>Mycobacteriales</taxon>
        <taxon>Mycobacteriaceae</taxon>
        <taxon>Mycolicibacterium</taxon>
    </lineage>
</organism>
<evidence type="ECO:0000256" key="1">
    <source>
        <dbReference type="SAM" id="Phobius"/>
    </source>
</evidence>
<reference evidence="3" key="1">
    <citation type="journal article" date="2016" name="Genome Announc.">
        <title>Draft Genome Sequences of Five Rapidly Growing Mycobacterium Species, M. thermoresistibile, M. fortuitum subsp. acetamidolyticum, M. canariasense, M. brisbanense, and M. novocastrense.</title>
        <authorList>
            <person name="Katahira K."/>
            <person name="Ogura Y."/>
            <person name="Gotoh Y."/>
            <person name="Hayashi T."/>
        </authorList>
    </citation>
    <scope>NUCLEOTIDE SEQUENCE [LARGE SCALE GENOMIC DNA]</scope>
    <source>
        <strain evidence="3">JCM15298</strain>
    </source>
</reference>
<feature type="transmembrane region" description="Helical" evidence="1">
    <location>
        <begin position="151"/>
        <end position="174"/>
    </location>
</feature>
<dbReference type="EMBL" id="BCSY01000084">
    <property type="protein sequence ID" value="GAS98553.1"/>
    <property type="molecule type" value="Genomic_DNA"/>
</dbReference>
<gene>
    <name evidence="2" type="ORF">RMCC_5518</name>
</gene>
<feature type="transmembrane region" description="Helical" evidence="1">
    <location>
        <begin position="181"/>
        <end position="202"/>
    </location>
</feature>
<feature type="transmembrane region" description="Helical" evidence="1">
    <location>
        <begin position="12"/>
        <end position="32"/>
    </location>
</feature>
<dbReference type="STRING" id="228230.RMCC_5518"/>
<keyword evidence="1" id="KW-1133">Transmembrane helix</keyword>